<sequence length="46" mass="5002">QNNSDAEIMISDKSDYSFHIGLIVGIGVGIAIGIVLFLILRQKPNM</sequence>
<proteinExistence type="predicted"/>
<feature type="non-terminal residue" evidence="2">
    <location>
        <position position="1"/>
    </location>
</feature>
<keyword evidence="1" id="KW-0472">Membrane</keyword>
<gene>
    <name evidence="2" type="ORF">BG20_I1162</name>
</gene>
<evidence type="ECO:0000313" key="2">
    <source>
        <dbReference type="EMBL" id="EPA04507.1"/>
    </source>
</evidence>
<evidence type="ECO:0000313" key="3">
    <source>
        <dbReference type="Proteomes" id="UP000014065"/>
    </source>
</evidence>
<protein>
    <submittedName>
        <fullName evidence="2">Uncharacterized protein</fullName>
    </submittedName>
</protein>
<keyword evidence="1" id="KW-1133">Transmembrane helix</keyword>
<dbReference type="Proteomes" id="UP000014065">
    <property type="component" value="Unassembled WGS sequence"/>
</dbReference>
<feature type="transmembrane region" description="Helical" evidence="1">
    <location>
        <begin position="20"/>
        <end position="40"/>
    </location>
</feature>
<name>S2EID3_9ARCH</name>
<keyword evidence="3" id="KW-1185">Reference proteome</keyword>
<accession>S2EID3</accession>
<comment type="caution">
    <text evidence="2">The sequence shown here is derived from an EMBL/GenBank/DDBJ whole genome shotgun (WGS) entry which is preliminary data.</text>
</comment>
<dbReference type="EMBL" id="AHJG01000288">
    <property type="protein sequence ID" value="EPA04507.1"/>
    <property type="molecule type" value="Genomic_DNA"/>
</dbReference>
<evidence type="ECO:0000256" key="1">
    <source>
        <dbReference type="SAM" id="Phobius"/>
    </source>
</evidence>
<reference evidence="2 3" key="1">
    <citation type="journal article" date="2012" name="J. Bacteriol.">
        <title>Genome Sequence of "Candidatus Nitrosoarchaeum limnia" BG20, a Low-Salinity Ammonia-Oxidizing Archaeon from the San Francisco Bay Estuary.</title>
        <authorList>
            <person name="Mosier A.C."/>
            <person name="Allen E.E."/>
            <person name="Kim M."/>
            <person name="Ferriera S."/>
            <person name="Francis C.A."/>
        </authorList>
    </citation>
    <scope>NUCLEOTIDE SEQUENCE [LARGE SCALE GENOMIC DNA]</scope>
    <source>
        <strain evidence="2 3">BG20</strain>
    </source>
</reference>
<organism evidence="2 3">
    <name type="scientific">Candidatus Nitrosarchaeum limnium BG20</name>
    <dbReference type="NCBI Taxonomy" id="859192"/>
    <lineage>
        <taxon>Archaea</taxon>
        <taxon>Nitrososphaerota</taxon>
        <taxon>Nitrososphaeria</taxon>
        <taxon>Nitrosopumilales</taxon>
        <taxon>Nitrosopumilaceae</taxon>
        <taxon>Nitrosarchaeum</taxon>
    </lineage>
</organism>
<dbReference type="AlphaFoldDB" id="S2EID3"/>
<keyword evidence="1" id="KW-0812">Transmembrane</keyword>